<sequence length="182" mass="20082">MLKFIPKGLAGPGGASQSYVVEKSIVDVKEGWMKTESRNMEWTGILSVVESQTFQRQAPSTLVRYEQVGSFTEGLEEKEQEKEWTSCNAVVTFVSRLGQTRLRRKDGPPADGEIEAPRGFFASWSTTGIQRTIEMVGVKRTKDALVNGRNGMNMVLDRLRSGGIVAALEGMRKDREAGLVPA</sequence>
<dbReference type="Pfam" id="PF04707">
    <property type="entry name" value="PRELI"/>
    <property type="match status" value="1"/>
</dbReference>
<dbReference type="OrthoDB" id="341300at2759"/>
<organism evidence="2 3">
    <name type="scientific">Phaeomoniella chlamydospora</name>
    <name type="common">Phaeoacremonium chlamydosporum</name>
    <dbReference type="NCBI Taxonomy" id="158046"/>
    <lineage>
        <taxon>Eukaryota</taxon>
        <taxon>Fungi</taxon>
        <taxon>Dikarya</taxon>
        <taxon>Ascomycota</taxon>
        <taxon>Pezizomycotina</taxon>
        <taxon>Eurotiomycetes</taxon>
        <taxon>Chaetothyriomycetidae</taxon>
        <taxon>Phaeomoniellales</taxon>
        <taxon>Phaeomoniellaceae</taxon>
        <taxon>Phaeomoniella</taxon>
    </lineage>
</organism>
<reference evidence="2 3" key="1">
    <citation type="submission" date="2015-05" db="EMBL/GenBank/DDBJ databases">
        <title>Distinctive expansion of gene families associated with plant cell wall degradation and secondary metabolism in the genomes of grapevine trunk pathogens.</title>
        <authorList>
            <person name="Lawrence D.P."/>
            <person name="Travadon R."/>
            <person name="Rolshausen P.E."/>
            <person name="Baumgartner K."/>
        </authorList>
    </citation>
    <scope>NUCLEOTIDE SEQUENCE [LARGE SCALE GENOMIC DNA]</scope>
    <source>
        <strain evidence="2">UCRPC4</strain>
    </source>
</reference>
<comment type="caution">
    <text evidence="2">The sequence shown here is derived from an EMBL/GenBank/DDBJ whole genome shotgun (WGS) entry which is preliminary data.</text>
</comment>
<dbReference type="InterPro" id="IPR037365">
    <property type="entry name" value="Slowmo/Ups"/>
</dbReference>
<name>A0A0G2GD43_PHACM</name>
<evidence type="ECO:0000313" key="2">
    <source>
        <dbReference type="EMBL" id="KKY21583.1"/>
    </source>
</evidence>
<reference evidence="2 3" key="2">
    <citation type="submission" date="2015-05" db="EMBL/GenBank/DDBJ databases">
        <authorList>
            <person name="Morales-Cruz A."/>
            <person name="Amrine K.C."/>
            <person name="Cantu D."/>
        </authorList>
    </citation>
    <scope>NUCLEOTIDE SEQUENCE [LARGE SCALE GENOMIC DNA]</scope>
    <source>
        <strain evidence="2">UCRPC4</strain>
    </source>
</reference>
<proteinExistence type="predicted"/>
<gene>
    <name evidence="2" type="ORF">UCRPC4_g03534</name>
</gene>
<dbReference type="PANTHER" id="PTHR11158">
    <property type="entry name" value="MSF1/PX19 RELATED"/>
    <property type="match status" value="1"/>
</dbReference>
<evidence type="ECO:0000259" key="1">
    <source>
        <dbReference type="Pfam" id="PF04707"/>
    </source>
</evidence>
<protein>
    <submittedName>
        <fullName evidence="2">Putative msf1 domain protein</fullName>
    </submittedName>
</protein>
<dbReference type="InterPro" id="IPR006797">
    <property type="entry name" value="PRELI/MSF1_dom"/>
</dbReference>
<accession>A0A0G2GD43</accession>
<dbReference type="EMBL" id="LCWF01000083">
    <property type="protein sequence ID" value="KKY21583.1"/>
    <property type="molecule type" value="Genomic_DNA"/>
</dbReference>
<dbReference type="GO" id="GO:0005758">
    <property type="term" value="C:mitochondrial intermembrane space"/>
    <property type="evidence" value="ECO:0007669"/>
    <property type="project" value="InterPro"/>
</dbReference>
<evidence type="ECO:0000313" key="3">
    <source>
        <dbReference type="Proteomes" id="UP000053317"/>
    </source>
</evidence>
<dbReference type="Proteomes" id="UP000053317">
    <property type="component" value="Unassembled WGS sequence"/>
</dbReference>
<feature type="domain" description="PRELI/MSF1" evidence="1">
    <location>
        <begin position="15"/>
        <end position="57"/>
    </location>
</feature>
<keyword evidence="3" id="KW-1185">Reference proteome</keyword>
<dbReference type="AlphaFoldDB" id="A0A0G2GD43"/>